<keyword evidence="2" id="KW-1185">Reference proteome</keyword>
<organism evidence="1 2">
    <name type="scientific">Polyangium sorediatum</name>
    <dbReference type="NCBI Taxonomy" id="889274"/>
    <lineage>
        <taxon>Bacteria</taxon>
        <taxon>Pseudomonadati</taxon>
        <taxon>Myxococcota</taxon>
        <taxon>Polyangia</taxon>
        <taxon>Polyangiales</taxon>
        <taxon>Polyangiaceae</taxon>
        <taxon>Polyangium</taxon>
    </lineage>
</organism>
<dbReference type="RefSeq" id="WP_136972351.1">
    <property type="nucleotide sequence ID" value="NZ_JARZHI010000057.1"/>
</dbReference>
<sequence length="138" mass="15241">MGNTQGTTLTLAHEPLTLDEPATAHITLWGYDSRLADASATAIRRYTLEVTALPVDLELDIPANPHSLIDQGVGPVAREDAGFYFSLVVDVDRDGQQCEKDLVQDFDRSDFTSFDEEPPQTYKVFVKEYGSSCTPIDD</sequence>
<gene>
    <name evidence="1" type="ORF">QHF89_38050</name>
</gene>
<dbReference type="Proteomes" id="UP001160301">
    <property type="component" value="Unassembled WGS sequence"/>
</dbReference>
<proteinExistence type="predicted"/>
<protein>
    <submittedName>
        <fullName evidence="1">Uncharacterized protein</fullName>
    </submittedName>
</protein>
<dbReference type="EMBL" id="JARZHI010000057">
    <property type="protein sequence ID" value="MDI1435367.1"/>
    <property type="molecule type" value="Genomic_DNA"/>
</dbReference>
<evidence type="ECO:0000313" key="2">
    <source>
        <dbReference type="Proteomes" id="UP001160301"/>
    </source>
</evidence>
<comment type="caution">
    <text evidence="1">The sequence shown here is derived from an EMBL/GenBank/DDBJ whole genome shotgun (WGS) entry which is preliminary data.</text>
</comment>
<name>A0ABT6P438_9BACT</name>
<evidence type="ECO:0000313" key="1">
    <source>
        <dbReference type="EMBL" id="MDI1435367.1"/>
    </source>
</evidence>
<reference evidence="1 2" key="1">
    <citation type="submission" date="2023-04" db="EMBL/GenBank/DDBJ databases">
        <title>The genome sequence of Polyangium sorediatum DSM14670.</title>
        <authorList>
            <person name="Zhang X."/>
        </authorList>
    </citation>
    <scope>NUCLEOTIDE SEQUENCE [LARGE SCALE GENOMIC DNA]</scope>
    <source>
        <strain evidence="1 2">DSM 14670</strain>
    </source>
</reference>
<accession>A0ABT6P438</accession>